<dbReference type="EMBL" id="CP000414">
    <property type="protein sequence ID" value="ABJ63079.1"/>
    <property type="molecule type" value="Genomic_DNA"/>
</dbReference>
<dbReference type="InterPro" id="IPR036388">
    <property type="entry name" value="WH-like_DNA-bd_sf"/>
</dbReference>
<dbReference type="EnsemblBacteria" id="ABJ63079">
    <property type="protein sequence ID" value="ABJ63079"/>
    <property type="gene ID" value="LEUM_2009"/>
</dbReference>
<name>Q03UP3_LEUMM</name>
<sequence length="95" mass="10952">MEKIYHIGVEATLDVIGGKWKPIILCHLGNGPIRTGELRRRIPNIAQKTLTQQLRELEEDEIIIRKVYNQVPPKVEYYLSEEGKTLREVLIAMAI</sequence>
<dbReference type="GO" id="GO:0003677">
    <property type="term" value="F:DNA binding"/>
    <property type="evidence" value="ECO:0007669"/>
    <property type="project" value="UniProtKB-KW"/>
</dbReference>
<feature type="domain" description="HTH hxlR-type" evidence="4">
    <location>
        <begin position="7"/>
        <end position="95"/>
    </location>
</feature>
<evidence type="ECO:0000256" key="1">
    <source>
        <dbReference type="ARBA" id="ARBA00023015"/>
    </source>
</evidence>
<keyword evidence="6" id="KW-1185">Reference proteome</keyword>
<dbReference type="Gene3D" id="1.10.10.10">
    <property type="entry name" value="Winged helix-like DNA-binding domain superfamily/Winged helix DNA-binding domain"/>
    <property type="match status" value="1"/>
</dbReference>
<keyword evidence="3" id="KW-0804">Transcription</keyword>
<dbReference type="Pfam" id="PF01638">
    <property type="entry name" value="HxlR"/>
    <property type="match status" value="1"/>
</dbReference>
<gene>
    <name evidence="5" type="ordered locus">LEUM_2009</name>
</gene>
<dbReference type="PANTHER" id="PTHR33204:SF29">
    <property type="entry name" value="TRANSCRIPTIONAL REGULATOR"/>
    <property type="match status" value="1"/>
</dbReference>
<accession>Q03UP3</accession>
<dbReference type="AlphaFoldDB" id="Q03UP3"/>
<evidence type="ECO:0000313" key="5">
    <source>
        <dbReference type="EMBL" id="ABJ63079.1"/>
    </source>
</evidence>
<dbReference type="eggNOG" id="COG1733">
    <property type="taxonomic scope" value="Bacteria"/>
</dbReference>
<dbReference type="SUPFAM" id="SSF46785">
    <property type="entry name" value="Winged helix' DNA-binding domain"/>
    <property type="match status" value="1"/>
</dbReference>
<dbReference type="PROSITE" id="PS51118">
    <property type="entry name" value="HTH_HXLR"/>
    <property type="match status" value="1"/>
</dbReference>
<dbReference type="KEGG" id="lme:LEUM_2009"/>
<dbReference type="HOGENOM" id="CLU_111585_5_1_9"/>
<dbReference type="PANTHER" id="PTHR33204">
    <property type="entry name" value="TRANSCRIPTIONAL REGULATOR, MARR FAMILY"/>
    <property type="match status" value="1"/>
</dbReference>
<evidence type="ECO:0000256" key="2">
    <source>
        <dbReference type="ARBA" id="ARBA00023125"/>
    </source>
</evidence>
<keyword evidence="1" id="KW-0805">Transcription regulation</keyword>
<dbReference type="Proteomes" id="UP000000362">
    <property type="component" value="Chromosome"/>
</dbReference>
<keyword evidence="2" id="KW-0238">DNA-binding</keyword>
<evidence type="ECO:0000259" key="4">
    <source>
        <dbReference type="PROSITE" id="PS51118"/>
    </source>
</evidence>
<evidence type="ECO:0000313" key="6">
    <source>
        <dbReference type="Proteomes" id="UP000000362"/>
    </source>
</evidence>
<evidence type="ECO:0000256" key="3">
    <source>
        <dbReference type="ARBA" id="ARBA00023163"/>
    </source>
</evidence>
<organism evidence="5 6">
    <name type="scientific">Leuconostoc mesenteroides subsp. mesenteroides (strain ATCC 8293 / DSM 20343 / BCRC 11652 / CCM 1803 / JCM 6124 / NCDO 523 / NBRC 100496 / NCIMB 8023 / NCTC 12954 / NRRL B-1118 / 37Y)</name>
    <dbReference type="NCBI Taxonomy" id="203120"/>
    <lineage>
        <taxon>Bacteria</taxon>
        <taxon>Bacillati</taxon>
        <taxon>Bacillota</taxon>
        <taxon>Bacilli</taxon>
        <taxon>Lactobacillales</taxon>
        <taxon>Lactobacillaceae</taxon>
        <taxon>Leuconostoc</taxon>
    </lineage>
</organism>
<dbReference type="InterPro" id="IPR002577">
    <property type="entry name" value="HTH_HxlR"/>
</dbReference>
<protein>
    <submittedName>
        <fullName evidence="5">Predicted transcriptional regulator</fullName>
    </submittedName>
</protein>
<dbReference type="InterPro" id="IPR036390">
    <property type="entry name" value="WH_DNA-bd_sf"/>
</dbReference>
<reference evidence="5 6" key="1">
    <citation type="journal article" date="2006" name="Proc. Natl. Acad. Sci. U.S.A.">
        <title>Comparative genomics of the lactic acid bacteria.</title>
        <authorList>
            <person name="Makarova K."/>
            <person name="Slesarev A."/>
            <person name="Wolf Y."/>
            <person name="Sorokin A."/>
            <person name="Mirkin B."/>
            <person name="Koonin E."/>
            <person name="Pavlov A."/>
            <person name="Pavlova N."/>
            <person name="Karamychev V."/>
            <person name="Polouchine N."/>
            <person name="Shakhova V."/>
            <person name="Grigoriev I."/>
            <person name="Lou Y."/>
            <person name="Rohksar D."/>
            <person name="Lucas S."/>
            <person name="Huang K."/>
            <person name="Goodstein D.M."/>
            <person name="Hawkins T."/>
            <person name="Plengvidhya V."/>
            <person name="Welker D."/>
            <person name="Hughes J."/>
            <person name="Goh Y."/>
            <person name="Benson A."/>
            <person name="Baldwin K."/>
            <person name="Lee J.H."/>
            <person name="Diaz-Muniz I."/>
            <person name="Dosti B."/>
            <person name="Smeianov V."/>
            <person name="Wechter W."/>
            <person name="Barabote R."/>
            <person name="Lorca G."/>
            <person name="Altermann E."/>
            <person name="Barrangou R."/>
            <person name="Ganesan B."/>
            <person name="Xie Y."/>
            <person name="Rawsthorne H."/>
            <person name="Tamir D."/>
            <person name="Parker C."/>
            <person name="Breidt F."/>
            <person name="Broadbent J."/>
            <person name="Hutkins R."/>
            <person name="O'Sullivan D."/>
            <person name="Steele J."/>
            <person name="Unlu G."/>
            <person name="Saier M."/>
            <person name="Klaenhammer T."/>
            <person name="Richardson P."/>
            <person name="Kozyavkin S."/>
            <person name="Weimer B."/>
            <person name="Mills D."/>
        </authorList>
    </citation>
    <scope>NUCLEOTIDE SEQUENCE [LARGE SCALE GENOMIC DNA]</scope>
    <source>
        <strain evidence="6">ATCC 8293 / DSM 20343 / BCRC 11652 / CCM 1803 / JCM 6124 / NCDO 523 / NBRC 100496 / NCIMB 8023 / NCTC 12954 / NRRL B-1118 / 37Y</strain>
    </source>
</reference>
<proteinExistence type="predicted"/>